<dbReference type="PROSITE" id="PS50181">
    <property type="entry name" value="FBOX"/>
    <property type="match status" value="1"/>
</dbReference>
<comment type="caution">
    <text evidence="2">The sequence shown here is derived from an EMBL/GenBank/DDBJ whole genome shotgun (WGS) entry which is preliminary data.</text>
</comment>
<evidence type="ECO:0000313" key="3">
    <source>
        <dbReference type="Proteomes" id="UP001055115"/>
    </source>
</evidence>
<gene>
    <name evidence="2" type="ORF">ColSpa_11491</name>
</gene>
<dbReference type="AlphaFoldDB" id="A0AA37PFW1"/>
<keyword evidence="3" id="KW-1185">Reference proteome</keyword>
<protein>
    <recommendedName>
        <fullName evidence="1">F-box domain-containing protein</fullName>
    </recommendedName>
</protein>
<dbReference type="InterPro" id="IPR036047">
    <property type="entry name" value="F-box-like_dom_sf"/>
</dbReference>
<organism evidence="2 3">
    <name type="scientific">Colletotrichum spaethianum</name>
    <dbReference type="NCBI Taxonomy" id="700344"/>
    <lineage>
        <taxon>Eukaryota</taxon>
        <taxon>Fungi</taxon>
        <taxon>Dikarya</taxon>
        <taxon>Ascomycota</taxon>
        <taxon>Pezizomycotina</taxon>
        <taxon>Sordariomycetes</taxon>
        <taxon>Hypocreomycetidae</taxon>
        <taxon>Glomerellales</taxon>
        <taxon>Glomerellaceae</taxon>
        <taxon>Colletotrichum</taxon>
        <taxon>Colletotrichum spaethianum species complex</taxon>
    </lineage>
</organism>
<sequence>MEDSESLPLEQAPRASIEYLPSELTGAILSQLSNRDIKSLRLTSRKVRDIAGPYFRLDRVFLSANPRNVEVFTAVANHDMFRWGVYEIIWDDARLMKSPEMQDPDTLEMDEEDLVYRFEMMGSPRPRGCPPWYAWVCNENVGLLKRRKGNDVDSRPEHVTRAKQLASLLPLKESYAHYEDLLRQQDEVLSSGADTVALEDAFRRECFPNLCRITITPVAHGFLFTPLYETPMIRSLPYGFNYMIPRSWPVPKALESPSTWLWVDETIKSRWRGFRIVTQLLAHNPGANVTEIVIETKGLRTGLPCYIFDDRKPCKEYDDLMTLLRHPGFARLDLALMVGGQEVHNWSCFRNGRLRHALKTELQHFSFQTDVEPNPDMRMDALGTGGSLDHFTPLLTIFPVETWTRLRHFGLSRFLVKQNDLLDFLRLLPDTLQSVELSLLYFLKDGGGHRGLLAGMRNDLGWRRRAIKPRVAMGYDISRGICVERAVWLDEEVRGFLYGDGENPFATDENGGNSINPGIGIVRDSFEPEHERPYVKPEVLVEMGIIKEQASRMARGWH</sequence>
<accession>A0AA37PFW1</accession>
<dbReference type="EMBL" id="BQXU01000047">
    <property type="protein sequence ID" value="GKT51310.1"/>
    <property type="molecule type" value="Genomic_DNA"/>
</dbReference>
<dbReference type="Proteomes" id="UP001055115">
    <property type="component" value="Unassembled WGS sequence"/>
</dbReference>
<evidence type="ECO:0000313" key="2">
    <source>
        <dbReference type="EMBL" id="GKT51310.1"/>
    </source>
</evidence>
<dbReference type="GeneID" id="73332293"/>
<dbReference type="SUPFAM" id="SSF81383">
    <property type="entry name" value="F-box domain"/>
    <property type="match status" value="1"/>
</dbReference>
<dbReference type="RefSeq" id="XP_049133660.1">
    <property type="nucleotide sequence ID" value="XM_049277703.1"/>
</dbReference>
<evidence type="ECO:0000259" key="1">
    <source>
        <dbReference type="PROSITE" id="PS50181"/>
    </source>
</evidence>
<feature type="domain" description="F-box" evidence="1">
    <location>
        <begin position="14"/>
        <end position="64"/>
    </location>
</feature>
<reference evidence="2 3" key="1">
    <citation type="submission" date="2022-03" db="EMBL/GenBank/DDBJ databases">
        <title>Genome data of Colletotrichum spp.</title>
        <authorList>
            <person name="Utami Y.D."/>
            <person name="Hiruma K."/>
        </authorList>
    </citation>
    <scope>NUCLEOTIDE SEQUENCE [LARGE SCALE GENOMIC DNA]</scope>
    <source>
        <strain evidence="2 3">MAFF 239500</strain>
    </source>
</reference>
<proteinExistence type="predicted"/>
<name>A0AA37PFW1_9PEZI</name>
<dbReference type="InterPro" id="IPR001810">
    <property type="entry name" value="F-box_dom"/>
</dbReference>